<dbReference type="InterPro" id="IPR005135">
    <property type="entry name" value="Endo/exonuclease/phosphatase"/>
</dbReference>
<name>A0A518JUD1_9BACT</name>
<keyword evidence="3" id="KW-1185">Reference proteome</keyword>
<dbReference type="GO" id="GO:0016020">
    <property type="term" value="C:membrane"/>
    <property type="evidence" value="ECO:0007669"/>
    <property type="project" value="GOC"/>
</dbReference>
<organism evidence="2 3">
    <name type="scientific">Rosistilla carotiformis</name>
    <dbReference type="NCBI Taxonomy" id="2528017"/>
    <lineage>
        <taxon>Bacteria</taxon>
        <taxon>Pseudomonadati</taxon>
        <taxon>Planctomycetota</taxon>
        <taxon>Planctomycetia</taxon>
        <taxon>Pirellulales</taxon>
        <taxon>Pirellulaceae</taxon>
        <taxon>Rosistilla</taxon>
    </lineage>
</organism>
<feature type="domain" description="Endonuclease/exonuclease/phosphatase" evidence="1">
    <location>
        <begin position="32"/>
        <end position="252"/>
    </location>
</feature>
<proteinExistence type="predicted"/>
<keyword evidence="2" id="KW-0378">Hydrolase</keyword>
<dbReference type="EMBL" id="CP036348">
    <property type="protein sequence ID" value="QDV69096.1"/>
    <property type="molecule type" value="Genomic_DNA"/>
</dbReference>
<dbReference type="Pfam" id="PF03372">
    <property type="entry name" value="Exo_endo_phos"/>
    <property type="match status" value="1"/>
</dbReference>
<dbReference type="InterPro" id="IPR051916">
    <property type="entry name" value="GPI-anchor_lipid_remodeler"/>
</dbReference>
<dbReference type="GO" id="GO:0004519">
    <property type="term" value="F:endonuclease activity"/>
    <property type="evidence" value="ECO:0007669"/>
    <property type="project" value="UniProtKB-KW"/>
</dbReference>
<keyword evidence="2" id="KW-0255">Endonuclease</keyword>
<dbReference type="OrthoDB" id="155529at2"/>
<evidence type="ECO:0000313" key="3">
    <source>
        <dbReference type="Proteomes" id="UP000315082"/>
    </source>
</evidence>
<gene>
    <name evidence="2" type="ORF">Poly24_28100</name>
</gene>
<keyword evidence="2" id="KW-0540">Nuclease</keyword>
<keyword evidence="2" id="KW-0269">Exonuclease</keyword>
<dbReference type="InterPro" id="IPR036691">
    <property type="entry name" value="Endo/exonu/phosph_ase_sf"/>
</dbReference>
<dbReference type="SUPFAM" id="SSF56219">
    <property type="entry name" value="DNase I-like"/>
    <property type="match status" value="1"/>
</dbReference>
<reference evidence="2 3" key="1">
    <citation type="submission" date="2019-02" db="EMBL/GenBank/DDBJ databases">
        <title>Deep-cultivation of Planctomycetes and their phenomic and genomic characterization uncovers novel biology.</title>
        <authorList>
            <person name="Wiegand S."/>
            <person name="Jogler M."/>
            <person name="Boedeker C."/>
            <person name="Pinto D."/>
            <person name="Vollmers J."/>
            <person name="Rivas-Marin E."/>
            <person name="Kohn T."/>
            <person name="Peeters S.H."/>
            <person name="Heuer A."/>
            <person name="Rast P."/>
            <person name="Oberbeckmann S."/>
            <person name="Bunk B."/>
            <person name="Jeske O."/>
            <person name="Meyerdierks A."/>
            <person name="Storesund J.E."/>
            <person name="Kallscheuer N."/>
            <person name="Luecker S."/>
            <person name="Lage O.M."/>
            <person name="Pohl T."/>
            <person name="Merkel B.J."/>
            <person name="Hornburger P."/>
            <person name="Mueller R.-W."/>
            <person name="Bruemmer F."/>
            <person name="Labrenz M."/>
            <person name="Spormann A.M."/>
            <person name="Op den Camp H."/>
            <person name="Overmann J."/>
            <person name="Amann R."/>
            <person name="Jetten M.S.M."/>
            <person name="Mascher T."/>
            <person name="Medema M.H."/>
            <person name="Devos D.P."/>
            <person name="Kaster A.-K."/>
            <person name="Ovreas L."/>
            <person name="Rohde M."/>
            <person name="Galperin M.Y."/>
            <person name="Jogler C."/>
        </authorList>
    </citation>
    <scope>NUCLEOTIDE SEQUENCE [LARGE SCALE GENOMIC DNA]</scope>
    <source>
        <strain evidence="2 3">Poly24</strain>
    </source>
</reference>
<dbReference type="GO" id="GO:0004527">
    <property type="term" value="F:exonuclease activity"/>
    <property type="evidence" value="ECO:0007669"/>
    <property type="project" value="UniProtKB-KW"/>
</dbReference>
<dbReference type="RefSeq" id="WP_145096012.1">
    <property type="nucleotide sequence ID" value="NZ_CP036348.1"/>
</dbReference>
<dbReference type="KEGG" id="rcf:Poly24_28100"/>
<dbReference type="PANTHER" id="PTHR14859">
    <property type="entry name" value="CALCOFLUOR WHITE HYPERSENSITIVE PROTEIN PRECURSOR"/>
    <property type="match status" value="1"/>
</dbReference>
<protein>
    <submittedName>
        <fullName evidence="2">Endonuclease/Exonuclease/phosphatase family protein</fullName>
    </submittedName>
</protein>
<dbReference type="GO" id="GO:0006506">
    <property type="term" value="P:GPI anchor biosynthetic process"/>
    <property type="evidence" value="ECO:0007669"/>
    <property type="project" value="TreeGrafter"/>
</dbReference>
<dbReference type="AlphaFoldDB" id="A0A518JUD1"/>
<accession>A0A518JUD1</accession>
<sequence length="266" mass="29867">MKHILKLMVLAVMLLTFRAEGYSAEPIRLRVLSYNIHHGAGVDSKLDLQRIADVILSVKPDVVALQEVDKNVKRSGDVDQPAELARLTKMNVVFGANIDLQGGHYGNAILSRFPIIRHENHRLPNIDDGEQRGMIEAEIALPKSNQPLRLLATHLDHRPDQRERLASATFINERLDGHPQLPALLAGDMNARPDSETLRRLQAKWTSANQTPMATYPVTQPTIQIDYILHSPAIRWKIIEFKVLDEAVASDHRAIFAVLELQTGDE</sequence>
<dbReference type="Proteomes" id="UP000315082">
    <property type="component" value="Chromosome"/>
</dbReference>
<evidence type="ECO:0000259" key="1">
    <source>
        <dbReference type="Pfam" id="PF03372"/>
    </source>
</evidence>
<evidence type="ECO:0000313" key="2">
    <source>
        <dbReference type="EMBL" id="QDV69096.1"/>
    </source>
</evidence>
<dbReference type="PANTHER" id="PTHR14859:SF15">
    <property type="entry name" value="ENDONUCLEASE_EXONUCLEASE_PHOSPHATASE DOMAIN-CONTAINING PROTEIN"/>
    <property type="match status" value="1"/>
</dbReference>
<dbReference type="Gene3D" id="3.60.10.10">
    <property type="entry name" value="Endonuclease/exonuclease/phosphatase"/>
    <property type="match status" value="1"/>
</dbReference>